<organism evidence="4 5">
    <name type="scientific">Lentilactobacillus parakefiri</name>
    <dbReference type="NCBI Taxonomy" id="152332"/>
    <lineage>
        <taxon>Bacteria</taxon>
        <taxon>Bacillati</taxon>
        <taxon>Bacillota</taxon>
        <taxon>Bacilli</taxon>
        <taxon>Lactobacillales</taxon>
        <taxon>Lactobacillaceae</taxon>
        <taxon>Lentilactobacillus</taxon>
    </lineage>
</organism>
<dbReference type="Pfam" id="PF06458">
    <property type="entry name" value="MucBP"/>
    <property type="match status" value="3"/>
</dbReference>
<dbReference type="Pfam" id="PF19087">
    <property type="entry name" value="DUF5776"/>
    <property type="match status" value="1"/>
</dbReference>
<feature type="domain" description="MucBP" evidence="2">
    <location>
        <begin position="153"/>
        <end position="223"/>
    </location>
</feature>
<name>A0A269Y2H2_9LACO</name>
<feature type="domain" description="MucBP" evidence="2">
    <location>
        <begin position="314"/>
        <end position="386"/>
    </location>
</feature>
<keyword evidence="1" id="KW-0677">Repeat</keyword>
<comment type="caution">
    <text evidence="4">The sequence shown here is derived from an EMBL/GenBank/DDBJ whole genome shotgun (WGS) entry which is preliminary data.</text>
</comment>
<proteinExistence type="predicted"/>
<dbReference type="InterPro" id="IPR044081">
    <property type="entry name" value="DUF5776"/>
</dbReference>
<evidence type="ECO:0000313" key="5">
    <source>
        <dbReference type="Proteomes" id="UP000216802"/>
    </source>
</evidence>
<evidence type="ECO:0008006" key="6">
    <source>
        <dbReference type="Google" id="ProtNLM"/>
    </source>
</evidence>
<evidence type="ECO:0000256" key="1">
    <source>
        <dbReference type="ARBA" id="ARBA00022737"/>
    </source>
</evidence>
<dbReference type="Gene3D" id="3.10.20.320">
    <property type="entry name" value="Putative peptidoglycan bound protein (lpxtg motif)"/>
    <property type="match status" value="3"/>
</dbReference>
<dbReference type="Proteomes" id="UP000216802">
    <property type="component" value="Unassembled WGS sequence"/>
</dbReference>
<protein>
    <recommendedName>
        <fullName evidence="6">MucBP domain-containing protein</fullName>
    </recommendedName>
</protein>
<evidence type="ECO:0000259" key="3">
    <source>
        <dbReference type="Pfam" id="PF19087"/>
    </source>
</evidence>
<dbReference type="EMBL" id="NCXI01000082">
    <property type="protein sequence ID" value="PAK79767.1"/>
    <property type="molecule type" value="Genomic_DNA"/>
</dbReference>
<accession>A0A269Y2H2</accession>
<reference evidence="4 5" key="1">
    <citation type="submission" date="2017-04" db="EMBL/GenBank/DDBJ databases">
        <title>Kefir bacterial isolates.</title>
        <authorList>
            <person name="Kim Y."/>
            <person name="Blasche S."/>
            <person name="Patil K.R."/>
        </authorList>
    </citation>
    <scope>NUCLEOTIDE SEQUENCE [LARGE SCALE GENOMIC DNA]</scope>
    <source>
        <strain evidence="4 5">OG2</strain>
    </source>
</reference>
<dbReference type="AlphaFoldDB" id="A0A269Y2H2"/>
<evidence type="ECO:0000313" key="4">
    <source>
        <dbReference type="EMBL" id="PAK79767.1"/>
    </source>
</evidence>
<dbReference type="InterPro" id="IPR009459">
    <property type="entry name" value="MucBP_dom"/>
</dbReference>
<feature type="domain" description="DUF5776" evidence="3">
    <location>
        <begin position="508"/>
        <end position="574"/>
    </location>
</feature>
<sequence length="651" mass="72575">MRSTKRFTLLICSFLIGIGSLMILDGVASASANSTLTLHTGFQNITLIGPATPLSSPEDGGPVFPTTSTVTITFKYGTQVVGTKSYTHTTQSNFNMIINDWVPANYKFDLNNISNDTDTSQLWVEGSDVRIWTSVFDQHMTINVLPVAPQETTITVQYMDENNQPLSGVVSKSISQTVGSQYNVSGSIYKPSIPGYTLDLTKLPGNAAGIVGSDPITVTYVYKKNPEVAKPVTVKYVDENSQQIAADKTVNGNVFDHYNVSVPPYKLDEITKDNQIYMLDPDRLPTNVAGTLSANSITVTYVYKRVRTIGDYSNVIINYLDKATQKPIRPSRTITGIINDPYAANGKYQLQTIVYNGNTYDLSTDMLPQNASGHFTGKTQFVNYFYSVRQTPTPPTPPTPINPIIPTPTPTPTPKPAANNGNVAKKGTVVYAIKPIYLYKNSTFVSRQRLVKYLNKPRIYRPMFVVTGYARSTDGLLRYHVRDVNHLSKTDTKTGYITANNRYVRPVYYAGQHKFITVLNPRGVNAYRQNNLTGKFNHFKQGTQLKVSGIIKHNLTTRFILLNGKYITANRKLVIEDRHSLVKAVKAKVRINRYNNVNLGAKNGHFKKGAIIKVHQFDYSWGDDFNKRSALRYRVAGGYITGNTQFIKLIK</sequence>
<dbReference type="RefSeq" id="WP_095355051.1">
    <property type="nucleotide sequence ID" value="NZ_NCXI01000082.1"/>
</dbReference>
<evidence type="ECO:0000259" key="2">
    <source>
        <dbReference type="Pfam" id="PF06458"/>
    </source>
</evidence>
<gene>
    <name evidence="4" type="ORF">B8W98_09575</name>
</gene>
<feature type="domain" description="MucBP" evidence="2">
    <location>
        <begin position="231"/>
        <end position="304"/>
    </location>
</feature>